<dbReference type="PATRIC" id="fig|344882.3.peg.1560"/>
<keyword evidence="3 6" id="KW-0812">Transmembrane</keyword>
<evidence type="ECO:0000313" key="7">
    <source>
        <dbReference type="EMBL" id="KRG71534.1"/>
    </source>
</evidence>
<proteinExistence type="predicted"/>
<evidence type="ECO:0000256" key="2">
    <source>
        <dbReference type="ARBA" id="ARBA00022475"/>
    </source>
</evidence>
<evidence type="ECO:0000313" key="8">
    <source>
        <dbReference type="Proteomes" id="UP000052052"/>
    </source>
</evidence>
<organism evidence="7 8">
    <name type="scientific">Pseudoxanthomonas dokdonensis</name>
    <dbReference type="NCBI Taxonomy" id="344882"/>
    <lineage>
        <taxon>Bacteria</taxon>
        <taxon>Pseudomonadati</taxon>
        <taxon>Pseudomonadota</taxon>
        <taxon>Gammaproteobacteria</taxon>
        <taxon>Lysobacterales</taxon>
        <taxon>Lysobacteraceae</taxon>
        <taxon>Pseudoxanthomonas</taxon>
    </lineage>
</organism>
<comment type="subcellular location">
    <subcellularLocation>
        <location evidence="1">Cell membrane</location>
        <topology evidence="1">Multi-pass membrane protein</topology>
    </subcellularLocation>
</comment>
<dbReference type="RefSeq" id="WP_057656914.1">
    <property type="nucleotide sequence ID" value="NZ_LDJL01000002.1"/>
</dbReference>
<feature type="transmembrane region" description="Helical" evidence="6">
    <location>
        <begin position="120"/>
        <end position="153"/>
    </location>
</feature>
<dbReference type="EMBL" id="LDJL01000002">
    <property type="protein sequence ID" value="KRG71534.1"/>
    <property type="molecule type" value="Genomic_DNA"/>
</dbReference>
<accession>A0A0R0CZC8</accession>
<feature type="transmembrane region" description="Helical" evidence="6">
    <location>
        <begin position="174"/>
        <end position="193"/>
    </location>
</feature>
<gene>
    <name evidence="7" type="ORF">ABB29_01810</name>
</gene>
<dbReference type="OrthoDB" id="9812084at2"/>
<dbReference type="AlphaFoldDB" id="A0A0R0CZC8"/>
<reference evidence="7 8" key="1">
    <citation type="submission" date="2015-05" db="EMBL/GenBank/DDBJ databases">
        <title>Genome sequencing and analysis of members of genus Stenotrophomonas.</title>
        <authorList>
            <person name="Patil P.P."/>
            <person name="Midha S."/>
            <person name="Patil P.B."/>
        </authorList>
    </citation>
    <scope>NUCLEOTIDE SEQUENCE [LARGE SCALE GENOMIC DNA]</scope>
    <source>
        <strain evidence="7 8">DSM 21858</strain>
    </source>
</reference>
<evidence type="ECO:0000256" key="1">
    <source>
        <dbReference type="ARBA" id="ARBA00004651"/>
    </source>
</evidence>
<evidence type="ECO:0000256" key="5">
    <source>
        <dbReference type="ARBA" id="ARBA00023136"/>
    </source>
</evidence>
<dbReference type="GO" id="GO:0033228">
    <property type="term" value="P:cysteine export across plasma membrane"/>
    <property type="evidence" value="ECO:0007669"/>
    <property type="project" value="TreeGrafter"/>
</dbReference>
<evidence type="ECO:0008006" key="9">
    <source>
        <dbReference type="Google" id="ProtNLM"/>
    </source>
</evidence>
<dbReference type="InterPro" id="IPR001123">
    <property type="entry name" value="LeuE-type"/>
</dbReference>
<dbReference type="Proteomes" id="UP000052052">
    <property type="component" value="Unassembled WGS sequence"/>
</dbReference>
<evidence type="ECO:0000256" key="6">
    <source>
        <dbReference type="SAM" id="Phobius"/>
    </source>
</evidence>
<dbReference type="Pfam" id="PF01810">
    <property type="entry name" value="LysE"/>
    <property type="match status" value="1"/>
</dbReference>
<dbReference type="PANTHER" id="PTHR30086:SF20">
    <property type="entry name" value="ARGININE EXPORTER PROTEIN ARGO-RELATED"/>
    <property type="match status" value="1"/>
</dbReference>
<sequence>MSAVAALVLIATITPGPNNLVLLHSGLNRPFTAGVPLMLGTIAGGCGMLLLVSLAMSLAGPSLQPLLPWLSLPGACFLLFMAWRLWTASTASTATASDDIATTATGFWSMAGLQLVNPKGWAFLASLAAMSVGAVSMSMTIAVFAIISLLSSLTWLLAGRLLQRLFASPPAARLLNRLMAASLLAMALLLLLHHRN</sequence>
<keyword evidence="2" id="KW-1003">Cell membrane</keyword>
<name>A0A0R0CZC8_9GAMM</name>
<feature type="transmembrane region" description="Helical" evidence="6">
    <location>
        <begin position="66"/>
        <end position="86"/>
    </location>
</feature>
<keyword evidence="4 6" id="KW-1133">Transmembrane helix</keyword>
<feature type="transmembrane region" description="Helical" evidence="6">
    <location>
        <begin position="33"/>
        <end position="54"/>
    </location>
</feature>
<dbReference type="GO" id="GO:0015171">
    <property type="term" value="F:amino acid transmembrane transporter activity"/>
    <property type="evidence" value="ECO:0007669"/>
    <property type="project" value="TreeGrafter"/>
</dbReference>
<keyword evidence="8" id="KW-1185">Reference proteome</keyword>
<comment type="caution">
    <text evidence="7">The sequence shown here is derived from an EMBL/GenBank/DDBJ whole genome shotgun (WGS) entry which is preliminary data.</text>
</comment>
<dbReference type="STRING" id="344882.ABB29_01810"/>
<evidence type="ECO:0000256" key="3">
    <source>
        <dbReference type="ARBA" id="ARBA00022692"/>
    </source>
</evidence>
<evidence type="ECO:0000256" key="4">
    <source>
        <dbReference type="ARBA" id="ARBA00022989"/>
    </source>
</evidence>
<keyword evidence="5 6" id="KW-0472">Membrane</keyword>
<dbReference type="GO" id="GO:0005886">
    <property type="term" value="C:plasma membrane"/>
    <property type="evidence" value="ECO:0007669"/>
    <property type="project" value="UniProtKB-SubCell"/>
</dbReference>
<dbReference type="PANTHER" id="PTHR30086">
    <property type="entry name" value="ARGININE EXPORTER PROTEIN ARGO"/>
    <property type="match status" value="1"/>
</dbReference>
<protein>
    <recommendedName>
        <fullName evidence="9">Lysine transporter LysE</fullName>
    </recommendedName>
</protein>